<comment type="function">
    <text evidence="9">Involved in both the arginine and lysine biosynthetic pathways. Phosphorylates the LysW-bound precursors glutamate (for arginine biosynthesis), respectively alpha-aminoadipate (for lysine biosynthesis).</text>
</comment>
<dbReference type="UniPathway" id="UPA00068"/>
<dbReference type="GeneID" id="36837760"/>
<keyword evidence="4 9" id="KW-0808">Transferase</keyword>
<dbReference type="EC" id="2.7.2.17" evidence="9"/>
<dbReference type="InterPro" id="IPR001048">
    <property type="entry name" value="Asp/Glu/Uridylate_kinase"/>
</dbReference>
<feature type="site" description="Transition state stabilizer" evidence="9">
    <location>
        <position position="224"/>
    </location>
</feature>
<proteinExistence type="inferred from homology"/>
<comment type="pathway">
    <text evidence="9">Amino-acid biosynthesis; L-lysine biosynthesis via AAA pathway; L-lysine from L-alpha-aminoadipate (Thermus route): step 2/5.</text>
</comment>
<feature type="binding site" evidence="9">
    <location>
        <begin position="35"/>
        <end position="36"/>
    </location>
    <ligand>
        <name>substrate</name>
    </ligand>
</feature>
<dbReference type="AlphaFoldDB" id="A0A2U9IMS8"/>
<dbReference type="UniPathway" id="UPA00033">
    <property type="reaction ID" value="UER00036"/>
</dbReference>
<gene>
    <name evidence="11" type="primary">argB</name>
    <name evidence="9" type="synonym">lysZ</name>
    <name evidence="11" type="ORF">DFR86_07285</name>
</gene>
<dbReference type="PIRSF" id="PIRSF000728">
    <property type="entry name" value="NAGK"/>
    <property type="match status" value="1"/>
</dbReference>
<keyword evidence="6 9" id="KW-0418">Kinase</keyword>
<dbReference type="EC" id="2.7.2.19" evidence="9"/>
<dbReference type="EMBL" id="CP029288">
    <property type="protein sequence ID" value="AWR97369.1"/>
    <property type="molecule type" value="Genomic_DNA"/>
</dbReference>
<evidence type="ECO:0000256" key="6">
    <source>
        <dbReference type="ARBA" id="ARBA00022777"/>
    </source>
</evidence>
<dbReference type="InterPro" id="IPR037529">
    <property type="entry name" value="LysZ"/>
</dbReference>
<dbReference type="PANTHER" id="PTHR23342">
    <property type="entry name" value="N-ACETYLGLUTAMATE SYNTHASE"/>
    <property type="match status" value="1"/>
</dbReference>
<comment type="similarity">
    <text evidence="9">Belongs to the acetylglutamate kinase family. LysZ subfamily.</text>
</comment>
<accession>A0A2U9IMS8</accession>
<dbReference type="KEGG" id="asul:DFR86_07285"/>
<keyword evidence="3 9" id="KW-0028">Amino-acid biosynthesis</keyword>
<feature type="binding site" evidence="9">
    <location>
        <position position="62"/>
    </location>
    <ligand>
        <name>substrate</name>
    </ligand>
</feature>
<evidence type="ECO:0000256" key="3">
    <source>
        <dbReference type="ARBA" id="ARBA00022605"/>
    </source>
</evidence>
<comment type="catalytic activity">
    <reaction evidence="9">
        <text>[amino-group carrier protein]-C-terminal-N-(1,4-dicarboxybutan-1-yl)-L-glutamine + ATP = [amino-group carrier protein]-C-terminal-N-(1-carboxy-5-phosphooxy-5-oxopentan-1-yl)-L-glutamine + ADP</text>
        <dbReference type="Rhea" id="RHEA:41944"/>
        <dbReference type="Rhea" id="RHEA-COMP:9694"/>
        <dbReference type="Rhea" id="RHEA-COMP:9712"/>
        <dbReference type="ChEBI" id="CHEBI:30616"/>
        <dbReference type="ChEBI" id="CHEBI:78499"/>
        <dbReference type="ChEBI" id="CHEBI:78503"/>
        <dbReference type="ChEBI" id="CHEBI:456216"/>
        <dbReference type="EC" id="2.7.2.17"/>
    </reaction>
</comment>
<sequence>MIVVKAGGRVIKNALENVISSILQYQGKLFFVHGGGDIVSEYSRKFGIEPIFVTSPEGIKSRYTSKEELEVYIMVMSLISKNIVNNLVKSGKKALSISGVDEAIVKAERKKKIIIIDERGKKRIIDGGYTGKITSVSSEFLIRLLDFNDYVIISPIAVDTEEGTMLNVDGDQMAFNIAKATKAEALVLLTDVKGVIYDNSVVSRLTLEEAKELSKKVGAGMNRKLLMAANAIESGVGKVIIASGYESDCINNALKGNGTVISNE</sequence>
<dbReference type="NCBIfam" id="NF010662">
    <property type="entry name" value="PRK14058.1-4"/>
    <property type="match status" value="1"/>
</dbReference>
<dbReference type="RefSeq" id="WP_110380259.1">
    <property type="nucleotide sequence ID" value="NZ_CP029288.2"/>
</dbReference>
<evidence type="ECO:0000256" key="9">
    <source>
        <dbReference type="HAMAP-Rule" id="MF_02082"/>
    </source>
</evidence>
<evidence type="ECO:0000256" key="4">
    <source>
        <dbReference type="ARBA" id="ARBA00022679"/>
    </source>
</evidence>
<dbReference type="PANTHER" id="PTHR23342:SF0">
    <property type="entry name" value="N-ACETYLGLUTAMATE SYNTHASE, MITOCHONDRIAL"/>
    <property type="match status" value="1"/>
</dbReference>
<dbReference type="GO" id="GO:0003991">
    <property type="term" value="F:acetylglutamate kinase activity"/>
    <property type="evidence" value="ECO:0007669"/>
    <property type="project" value="TreeGrafter"/>
</dbReference>
<evidence type="ECO:0000259" key="10">
    <source>
        <dbReference type="Pfam" id="PF00696"/>
    </source>
</evidence>
<feature type="binding site" evidence="9">
    <location>
        <position position="167"/>
    </location>
    <ligand>
        <name>substrate</name>
    </ligand>
</feature>
<dbReference type="GO" id="GO:0019878">
    <property type="term" value="P:lysine biosynthetic process via aminoadipic acid"/>
    <property type="evidence" value="ECO:0007669"/>
    <property type="project" value="UniProtKB-UniRule"/>
</dbReference>
<evidence type="ECO:0000256" key="5">
    <source>
        <dbReference type="ARBA" id="ARBA00022741"/>
    </source>
</evidence>
<comment type="pathway">
    <text evidence="9">Amino-acid biosynthesis; L-arginine biosynthesis.</text>
</comment>
<feature type="site" description="Transition state stabilizer" evidence="9">
    <location>
        <position position="5"/>
    </location>
</feature>
<keyword evidence="5 9" id="KW-0547">Nucleotide-binding</keyword>
<dbReference type="HAMAP" id="MF_02082">
    <property type="entry name" value="LysZ"/>
    <property type="match status" value="1"/>
</dbReference>
<evidence type="ECO:0000256" key="7">
    <source>
        <dbReference type="ARBA" id="ARBA00022840"/>
    </source>
</evidence>
<dbReference type="Pfam" id="PF00696">
    <property type="entry name" value="AA_kinase"/>
    <property type="match status" value="1"/>
</dbReference>
<dbReference type="CDD" id="cd04251">
    <property type="entry name" value="AAK_NAGK-UC"/>
    <property type="match status" value="1"/>
</dbReference>
<name>A0A2U9IMS8_9CREN</name>
<dbReference type="GO" id="GO:0005737">
    <property type="term" value="C:cytoplasm"/>
    <property type="evidence" value="ECO:0007669"/>
    <property type="project" value="UniProtKB-SubCell"/>
</dbReference>
<keyword evidence="7 9" id="KW-0067">ATP-binding</keyword>
<dbReference type="GO" id="GO:0005524">
    <property type="term" value="F:ATP binding"/>
    <property type="evidence" value="ECO:0007669"/>
    <property type="project" value="UniProtKB-KW"/>
</dbReference>
<protein>
    <recommendedName>
        <fullName evidence="9">[LysW]-aminoadipate/[LysW]-glutamate kinase</fullName>
        <ecNumber evidence="9">2.7.2.17</ecNumber>
        <ecNumber evidence="9">2.7.2.19</ecNumber>
    </recommendedName>
</protein>
<keyword evidence="12" id="KW-1185">Reference proteome</keyword>
<dbReference type="InterPro" id="IPR036393">
    <property type="entry name" value="AceGlu_kinase-like_sf"/>
</dbReference>
<keyword evidence="2 9" id="KW-0055">Arginine biosynthesis</keyword>
<dbReference type="GO" id="GO:0042450">
    <property type="term" value="P:L-arginine biosynthetic process via ornithine"/>
    <property type="evidence" value="ECO:0007669"/>
    <property type="project" value="UniProtKB-UniRule"/>
</dbReference>
<comment type="catalytic activity">
    <reaction evidence="9">
        <text>[amino-group carrier protein]-C-terminal-gamma-(L-glutamyl)-L-glutamate + ATP = [amino-group carrier protein]-C-terminal-gamma-(5-phospho-L-glutamyl)-L-glutamate + ADP</text>
        <dbReference type="Rhea" id="RHEA:52632"/>
        <dbReference type="Rhea" id="RHEA-COMP:13311"/>
        <dbReference type="Rhea" id="RHEA-COMP:13313"/>
        <dbReference type="ChEBI" id="CHEBI:30616"/>
        <dbReference type="ChEBI" id="CHEBI:136714"/>
        <dbReference type="ChEBI" id="CHEBI:136717"/>
        <dbReference type="ChEBI" id="CHEBI:456216"/>
        <dbReference type="EC" id="2.7.2.19"/>
    </reaction>
</comment>
<comment type="subcellular location">
    <subcellularLocation>
        <location evidence="9">Cytoplasm</location>
    </subcellularLocation>
</comment>
<evidence type="ECO:0000313" key="11">
    <source>
        <dbReference type="EMBL" id="AWR97369.1"/>
    </source>
</evidence>
<evidence type="ECO:0000313" key="12">
    <source>
        <dbReference type="Proteomes" id="UP000248410"/>
    </source>
</evidence>
<feature type="domain" description="Aspartate/glutamate/uridylate kinase" evidence="10">
    <location>
        <begin position="1"/>
        <end position="243"/>
    </location>
</feature>
<keyword evidence="8 9" id="KW-0457">Lysine biosynthesis</keyword>
<dbReference type="Proteomes" id="UP000248410">
    <property type="component" value="Chromosome"/>
</dbReference>
<dbReference type="OrthoDB" id="6816at2157"/>
<organism evidence="11 12">
    <name type="scientific">Acidianus sulfidivorans JP7</name>
    <dbReference type="NCBI Taxonomy" id="619593"/>
    <lineage>
        <taxon>Archaea</taxon>
        <taxon>Thermoproteota</taxon>
        <taxon>Thermoprotei</taxon>
        <taxon>Sulfolobales</taxon>
        <taxon>Sulfolobaceae</taxon>
        <taxon>Acidianus</taxon>
    </lineage>
</organism>
<dbReference type="Gene3D" id="3.40.1160.10">
    <property type="entry name" value="Acetylglutamate kinase-like"/>
    <property type="match status" value="1"/>
</dbReference>
<evidence type="ECO:0000256" key="1">
    <source>
        <dbReference type="ARBA" id="ARBA00022490"/>
    </source>
</evidence>
<dbReference type="SUPFAM" id="SSF53633">
    <property type="entry name" value="Carbamate kinase-like"/>
    <property type="match status" value="1"/>
</dbReference>
<evidence type="ECO:0000256" key="2">
    <source>
        <dbReference type="ARBA" id="ARBA00022571"/>
    </source>
</evidence>
<dbReference type="NCBIfam" id="TIGR00761">
    <property type="entry name" value="argB"/>
    <property type="match status" value="1"/>
</dbReference>
<reference evidence="11 12" key="1">
    <citation type="submission" date="2018-05" db="EMBL/GenBank/DDBJ databases">
        <title>Complete Genome Sequences of Extremely Thermoacidophilic, Metal-Mobilizing Type-Strain Members of the Archaeal Family Sulfolobaceae: Acidianus brierleyi DSM-1651T, Acidianus sulfidivorans DSM-18786T, Metallosphaera hakonensis DSM-7519T, and Metallosphaera prunae DSM-10039T.</title>
        <authorList>
            <person name="Counts J.A."/>
            <person name="Kelly R.M."/>
        </authorList>
    </citation>
    <scope>NUCLEOTIDE SEQUENCE [LARGE SCALE GENOMIC DNA]</scope>
    <source>
        <strain evidence="11 12">JP7</strain>
    </source>
</reference>
<dbReference type="GO" id="GO:0043744">
    <property type="term" value="F:N2-acetyl-L-aminoadipate kinase activity"/>
    <property type="evidence" value="ECO:0007669"/>
    <property type="project" value="RHEA"/>
</dbReference>
<evidence type="ECO:0000256" key="8">
    <source>
        <dbReference type="ARBA" id="ARBA00023154"/>
    </source>
</evidence>
<dbReference type="InterPro" id="IPR004662">
    <property type="entry name" value="AcgluKinase_fam"/>
</dbReference>
<keyword evidence="1 9" id="KW-0963">Cytoplasm</keyword>